<evidence type="ECO:0000256" key="3">
    <source>
        <dbReference type="ARBA" id="ARBA00022553"/>
    </source>
</evidence>
<dbReference type="InterPro" id="IPR036097">
    <property type="entry name" value="HisK_dim/P_sf"/>
</dbReference>
<sequence>MRIQRIFLLSFLALLFLGSAPIAALSFYASRVMLRHEIANSLENDAAMLMQQIDMLMFERLQNVHSWSQLDILQEGRIGDIDKRLAQFLENMEQSYPGVYLGLFYLDDANKIVAASNSDAIGSYFRPQADWIQANLPHGQIVLEAPQLEPPYDHAQLIMRASVPDKYSAGEHGQLYGIFDFKHIMELFDRASRVESGQRYIVLLDANGRAIAGSAEIRSRQMLLSQTFAGWGDSKGHGSKIHQGEPLSQAPVLVGYAHSQGYQAYANLGWSLLIMQSTEQAFQSIWRLWWWFGCVFLISSLIAAAIAHWLARRIASPILDLTSWVRNFQILPVSFKSGTADINEVQELSQAFAQLSEDLEQSRQQVIHAAKLAVVGEMAAIMAHEVRTPLSILQTSAQILQAETALTEDGRDMSRIIVEESARLNRLISTLLDCARPRPPHMRGLAVELVIERAVELLSKQAENKSIVIKVVKPQPLTMIEADEELLVQVFLNLMLNAIQMLPVAGHIRVQIIASDVNRVQIKVEDDGPGITPESRQRLFDPFFTTRDTGIGLGLTVTQQIILAHGGSIKAGLSELGGACFTILLPKRQTKNLC</sequence>
<dbReference type="CDD" id="cd00082">
    <property type="entry name" value="HisKA"/>
    <property type="match status" value="1"/>
</dbReference>
<evidence type="ECO:0000256" key="5">
    <source>
        <dbReference type="ARBA" id="ARBA00022777"/>
    </source>
</evidence>
<dbReference type="SUPFAM" id="SSF47384">
    <property type="entry name" value="Homodimeric domain of signal transducing histidine kinase"/>
    <property type="match status" value="1"/>
</dbReference>
<evidence type="ECO:0000256" key="4">
    <source>
        <dbReference type="ARBA" id="ARBA00022679"/>
    </source>
</evidence>
<dbReference type="RefSeq" id="WP_192376853.1">
    <property type="nucleotide sequence ID" value="NZ_CAJHIV010000001.1"/>
</dbReference>
<dbReference type="PANTHER" id="PTHR43711">
    <property type="entry name" value="TWO-COMPONENT HISTIDINE KINASE"/>
    <property type="match status" value="1"/>
</dbReference>
<evidence type="ECO:0000259" key="8">
    <source>
        <dbReference type="PROSITE" id="PS50109"/>
    </source>
</evidence>
<dbReference type="InterPro" id="IPR036890">
    <property type="entry name" value="HATPase_C_sf"/>
</dbReference>
<dbReference type="Pfam" id="PF02518">
    <property type="entry name" value="HATPase_c"/>
    <property type="match status" value="1"/>
</dbReference>
<comment type="catalytic activity">
    <reaction evidence="1">
        <text>ATP + protein L-histidine = ADP + protein N-phospho-L-histidine.</text>
        <dbReference type="EC" id="2.7.13.3"/>
    </reaction>
</comment>
<dbReference type="Gene3D" id="3.30.565.10">
    <property type="entry name" value="Histidine kinase-like ATPase, C-terminal domain"/>
    <property type="match status" value="1"/>
</dbReference>
<dbReference type="SMART" id="SM00388">
    <property type="entry name" value="HisKA"/>
    <property type="match status" value="1"/>
</dbReference>
<evidence type="ECO:0000256" key="6">
    <source>
        <dbReference type="ARBA" id="ARBA00023012"/>
    </source>
</evidence>
<dbReference type="GO" id="GO:0016301">
    <property type="term" value="F:kinase activity"/>
    <property type="evidence" value="ECO:0007669"/>
    <property type="project" value="UniProtKB-KW"/>
</dbReference>
<dbReference type="EC" id="2.7.13.3" evidence="2"/>
<dbReference type="InterPro" id="IPR050736">
    <property type="entry name" value="Sensor_HK_Regulatory"/>
</dbReference>
<name>A0ABR9D8M5_9GAMM</name>
<accession>A0ABR9D8M5</accession>
<gene>
    <name evidence="9" type="ORF">IE877_22580</name>
</gene>
<dbReference type="InterPro" id="IPR005467">
    <property type="entry name" value="His_kinase_dom"/>
</dbReference>
<keyword evidence="7" id="KW-1133">Transmembrane helix</keyword>
<keyword evidence="4" id="KW-0808">Transferase</keyword>
<keyword evidence="5 9" id="KW-0418">Kinase</keyword>
<feature type="transmembrane region" description="Helical" evidence="7">
    <location>
        <begin position="288"/>
        <end position="311"/>
    </location>
</feature>
<dbReference type="InterPro" id="IPR004358">
    <property type="entry name" value="Sig_transdc_His_kin-like_C"/>
</dbReference>
<organism evidence="9 10">
    <name type="scientific">Methylomonas albis</name>
    <dbReference type="NCBI Taxonomy" id="1854563"/>
    <lineage>
        <taxon>Bacteria</taxon>
        <taxon>Pseudomonadati</taxon>
        <taxon>Pseudomonadota</taxon>
        <taxon>Gammaproteobacteria</taxon>
        <taxon>Methylococcales</taxon>
        <taxon>Methylococcaceae</taxon>
        <taxon>Methylomonas</taxon>
    </lineage>
</organism>
<dbReference type="InterPro" id="IPR003594">
    <property type="entry name" value="HATPase_dom"/>
</dbReference>
<keyword evidence="7" id="KW-0472">Membrane</keyword>
<feature type="domain" description="Histidine kinase" evidence="8">
    <location>
        <begin position="381"/>
        <end position="589"/>
    </location>
</feature>
<dbReference type="InterPro" id="IPR003661">
    <property type="entry name" value="HisK_dim/P_dom"/>
</dbReference>
<keyword evidence="6" id="KW-0902">Two-component regulatory system</keyword>
<dbReference type="SMART" id="SM00387">
    <property type="entry name" value="HATPase_c"/>
    <property type="match status" value="1"/>
</dbReference>
<dbReference type="PANTHER" id="PTHR43711:SF1">
    <property type="entry name" value="HISTIDINE KINASE 1"/>
    <property type="match status" value="1"/>
</dbReference>
<evidence type="ECO:0000256" key="2">
    <source>
        <dbReference type="ARBA" id="ARBA00012438"/>
    </source>
</evidence>
<keyword evidence="7" id="KW-0812">Transmembrane</keyword>
<dbReference type="Proteomes" id="UP000652176">
    <property type="component" value="Unassembled WGS sequence"/>
</dbReference>
<comment type="caution">
    <text evidence="9">The sequence shown here is derived from an EMBL/GenBank/DDBJ whole genome shotgun (WGS) entry which is preliminary data.</text>
</comment>
<evidence type="ECO:0000256" key="1">
    <source>
        <dbReference type="ARBA" id="ARBA00000085"/>
    </source>
</evidence>
<dbReference type="Gene3D" id="1.10.287.130">
    <property type="match status" value="1"/>
</dbReference>
<reference evidence="9 10" key="1">
    <citation type="submission" date="2020-09" db="EMBL/GenBank/DDBJ databases">
        <title>Methylomonas albis sp. nov. and Methylomonas fluvii sp. nov.: Two cold-adapted methanotrophs from the River Elbe and an amended description of Methylovulum psychrotolerans strain Eb1.</title>
        <authorList>
            <person name="Bussmann I.K."/>
            <person name="Klings K.-W."/>
            <person name="Warnstedt J."/>
            <person name="Hoppert M."/>
            <person name="Saborowski A."/>
            <person name="Horn F."/>
            <person name="Liebner S."/>
        </authorList>
    </citation>
    <scope>NUCLEOTIDE SEQUENCE [LARGE SCALE GENOMIC DNA]</scope>
    <source>
        <strain evidence="9 10">EbA</strain>
    </source>
</reference>
<dbReference type="Pfam" id="PF00512">
    <property type="entry name" value="HisKA"/>
    <property type="match status" value="1"/>
</dbReference>
<proteinExistence type="predicted"/>
<evidence type="ECO:0000313" key="9">
    <source>
        <dbReference type="EMBL" id="MBD9358628.1"/>
    </source>
</evidence>
<evidence type="ECO:0000313" key="10">
    <source>
        <dbReference type="Proteomes" id="UP000652176"/>
    </source>
</evidence>
<dbReference type="Gene3D" id="6.10.340.10">
    <property type="match status" value="1"/>
</dbReference>
<dbReference type="SUPFAM" id="SSF55874">
    <property type="entry name" value="ATPase domain of HSP90 chaperone/DNA topoisomerase II/histidine kinase"/>
    <property type="match status" value="1"/>
</dbReference>
<dbReference type="EMBL" id="JACXSS010000001">
    <property type="protein sequence ID" value="MBD9358628.1"/>
    <property type="molecule type" value="Genomic_DNA"/>
</dbReference>
<evidence type="ECO:0000256" key="7">
    <source>
        <dbReference type="SAM" id="Phobius"/>
    </source>
</evidence>
<keyword evidence="3" id="KW-0597">Phosphoprotein</keyword>
<protein>
    <recommendedName>
        <fullName evidence="2">histidine kinase</fullName>
        <ecNumber evidence="2">2.7.13.3</ecNumber>
    </recommendedName>
</protein>
<dbReference type="PRINTS" id="PR00344">
    <property type="entry name" value="BCTRLSENSOR"/>
</dbReference>
<dbReference type="PROSITE" id="PS50109">
    <property type="entry name" value="HIS_KIN"/>
    <property type="match status" value="1"/>
</dbReference>
<keyword evidence="10" id="KW-1185">Reference proteome</keyword>